<organism evidence="1 2">
    <name type="scientific">Arthrobacter vasquezii</name>
    <dbReference type="NCBI Taxonomy" id="2977629"/>
    <lineage>
        <taxon>Bacteria</taxon>
        <taxon>Bacillati</taxon>
        <taxon>Actinomycetota</taxon>
        <taxon>Actinomycetes</taxon>
        <taxon>Micrococcales</taxon>
        <taxon>Micrococcaceae</taxon>
        <taxon>Arthrobacter</taxon>
    </lineage>
</organism>
<dbReference type="EMBL" id="JAROKN010000102">
    <property type="protein sequence ID" value="MDF9279590.1"/>
    <property type="molecule type" value="Genomic_DNA"/>
</dbReference>
<dbReference type="RefSeq" id="WP_277359888.1">
    <property type="nucleotide sequence ID" value="NZ_JAROKN010000102.1"/>
</dbReference>
<comment type="caution">
    <text evidence="1">The sequence shown here is derived from an EMBL/GenBank/DDBJ whole genome shotgun (WGS) entry which is preliminary data.</text>
</comment>
<evidence type="ECO:0000313" key="1">
    <source>
        <dbReference type="EMBL" id="MDF9279590.1"/>
    </source>
</evidence>
<protein>
    <submittedName>
        <fullName evidence="1">Uncharacterized protein</fullName>
    </submittedName>
</protein>
<gene>
    <name evidence="1" type="ORF">P4U43_17550</name>
</gene>
<proteinExistence type="predicted"/>
<keyword evidence="2" id="KW-1185">Reference proteome</keyword>
<evidence type="ECO:0000313" key="2">
    <source>
        <dbReference type="Proteomes" id="UP001220456"/>
    </source>
</evidence>
<accession>A0ABT6D0I4</accession>
<name>A0ABT6D0I4_9MICC</name>
<dbReference type="Proteomes" id="UP001220456">
    <property type="component" value="Unassembled WGS sequence"/>
</dbReference>
<sequence length="59" mass="6300">MGEATDYIHSAHRVIYQSGSAAEHALEAAVPLQPAGAGPVNLTWAQPDHDAGRYMWPDA</sequence>
<reference evidence="1 2" key="1">
    <citation type="journal article" date="2023" name="Int. J. Syst. Evol. Microbiol.">
        <title>Arthrobacter vasquezii sp. nov., isolated from a soil sample from Union Glacier, Antarctica.</title>
        <authorList>
            <person name="Valenzuela-Ibaceta F."/>
            <person name="Carrasco V."/>
            <person name="Lagos-Moraga S."/>
            <person name="Dietz-Vargas C."/>
            <person name="Navarro C.A."/>
            <person name="Perez-Donoso J.M."/>
        </authorList>
    </citation>
    <scope>NUCLEOTIDE SEQUENCE [LARGE SCALE GENOMIC DNA]</scope>
    <source>
        <strain evidence="1 2">EH-1B-1</strain>
    </source>
</reference>